<name>A0ABQ2WU12_9ALTE</name>
<keyword evidence="2" id="KW-1133">Transmembrane helix</keyword>
<protein>
    <recommendedName>
        <fullName evidence="3">PPM-type phosphatase domain-containing protein</fullName>
    </recommendedName>
</protein>
<evidence type="ECO:0000256" key="1">
    <source>
        <dbReference type="SAM" id="MobiDB-lite"/>
    </source>
</evidence>
<dbReference type="Proteomes" id="UP000634667">
    <property type="component" value="Unassembled WGS sequence"/>
</dbReference>
<dbReference type="SMART" id="SM00332">
    <property type="entry name" value="PP2Cc"/>
    <property type="match status" value="1"/>
</dbReference>
<dbReference type="RefSeq" id="WP_189484219.1">
    <property type="nucleotide sequence ID" value="NZ_BMYR01000021.1"/>
</dbReference>
<feature type="domain" description="PPM-type phosphatase" evidence="3">
    <location>
        <begin position="6"/>
        <end position="240"/>
    </location>
</feature>
<keyword evidence="2" id="KW-0472">Membrane</keyword>
<dbReference type="Pfam" id="PF13672">
    <property type="entry name" value="PP2C_2"/>
    <property type="match status" value="1"/>
</dbReference>
<keyword evidence="2" id="KW-0812">Transmembrane</keyword>
<feature type="compositionally biased region" description="Polar residues" evidence="1">
    <location>
        <begin position="345"/>
        <end position="360"/>
    </location>
</feature>
<dbReference type="Gene3D" id="3.60.40.10">
    <property type="entry name" value="PPM-type phosphatase domain"/>
    <property type="match status" value="1"/>
</dbReference>
<dbReference type="EMBL" id="BMYR01000021">
    <property type="protein sequence ID" value="GGW73399.1"/>
    <property type="molecule type" value="Genomic_DNA"/>
</dbReference>
<gene>
    <name evidence="4" type="ORF">GCM10008111_31750</name>
</gene>
<dbReference type="SUPFAM" id="SSF81606">
    <property type="entry name" value="PP2C-like"/>
    <property type="match status" value="1"/>
</dbReference>
<evidence type="ECO:0000259" key="3">
    <source>
        <dbReference type="PROSITE" id="PS51746"/>
    </source>
</evidence>
<dbReference type="InterPro" id="IPR036457">
    <property type="entry name" value="PPM-type-like_dom_sf"/>
</dbReference>
<organism evidence="4 5">
    <name type="scientific">Alishewanella tabrizica</name>
    <dbReference type="NCBI Taxonomy" id="671278"/>
    <lineage>
        <taxon>Bacteria</taxon>
        <taxon>Pseudomonadati</taxon>
        <taxon>Pseudomonadota</taxon>
        <taxon>Gammaproteobacteria</taxon>
        <taxon>Alteromonadales</taxon>
        <taxon>Alteromonadaceae</taxon>
        <taxon>Alishewanella</taxon>
    </lineage>
</organism>
<feature type="transmembrane region" description="Helical" evidence="2">
    <location>
        <begin position="281"/>
        <end position="300"/>
    </location>
</feature>
<proteinExistence type="predicted"/>
<reference evidence="5" key="1">
    <citation type="journal article" date="2019" name="Int. J. Syst. Evol. Microbiol.">
        <title>The Global Catalogue of Microorganisms (GCM) 10K type strain sequencing project: providing services to taxonomists for standard genome sequencing and annotation.</title>
        <authorList>
            <consortium name="The Broad Institute Genomics Platform"/>
            <consortium name="The Broad Institute Genome Sequencing Center for Infectious Disease"/>
            <person name="Wu L."/>
            <person name="Ma J."/>
        </authorList>
    </citation>
    <scope>NUCLEOTIDE SEQUENCE [LARGE SCALE GENOMIC DNA]</scope>
    <source>
        <strain evidence="5">KCTC 23723</strain>
    </source>
</reference>
<dbReference type="InterPro" id="IPR001932">
    <property type="entry name" value="PPM-type_phosphatase-like_dom"/>
</dbReference>
<accession>A0ABQ2WU12</accession>
<evidence type="ECO:0000313" key="4">
    <source>
        <dbReference type="EMBL" id="GGW73399.1"/>
    </source>
</evidence>
<evidence type="ECO:0000256" key="2">
    <source>
        <dbReference type="SAM" id="Phobius"/>
    </source>
</evidence>
<dbReference type="PROSITE" id="PS51746">
    <property type="entry name" value="PPM_2"/>
    <property type="match status" value="1"/>
</dbReference>
<keyword evidence="5" id="KW-1185">Reference proteome</keyword>
<comment type="caution">
    <text evidence="4">The sequence shown here is derived from an EMBL/GenBank/DDBJ whole genome shotgun (WGS) entry which is preliminary data.</text>
</comment>
<sequence>MRVSQILLQASEQGGRAYNQDRLAVHVSDDNDDFLLLVADGVGGSEQGEVAADIVVEQSNIFWQKRHRYSDATSLLTDFVLACNTAVKQRAEQGIKTATTLVALLSFKGQLVSAHAGDSRLYQFSCTAKINQTKDHSLAYAKLIMGEITEQQLATHPSQSQLLNCINGDADLQIDINHWQAELGGYFVLCTDGFWEMFSDDDIVKLIAAEQRDTVFLNRLNSQLQLQPQHDNTTVIIAHLSSSIALVDDTGAKAEELAKVKPETPQSSAGSIGRKAEFIKWLAGLVLLLIAAVALAFYYLNSMDCCAKPVVSAPSAITLSDSVGGIMQEINAAQPDQAGPENAEPAQSNSEQGNQSDTTLLNDNLLSSHELELVLADGEDAITALLQKLLDEGLVARGSVLNKTAVMLDQYAEITTVQLMVNNTPVYGALLRYRKTAKGIKVIAGKTANLPLLPAAPAHDFASCFARYQQIQAKDNPVALLNSPAITLYIDAASQSYFWLTPVAVGAAAVTHDLFLSDSNCDALRIISRQVSG</sequence>
<dbReference type="CDD" id="cd00143">
    <property type="entry name" value="PP2Cc"/>
    <property type="match status" value="1"/>
</dbReference>
<feature type="region of interest" description="Disordered" evidence="1">
    <location>
        <begin position="335"/>
        <end position="360"/>
    </location>
</feature>
<dbReference type="SMART" id="SM00331">
    <property type="entry name" value="PP2C_SIG"/>
    <property type="match status" value="1"/>
</dbReference>
<evidence type="ECO:0000313" key="5">
    <source>
        <dbReference type="Proteomes" id="UP000634667"/>
    </source>
</evidence>